<dbReference type="PROSITE" id="PS00108">
    <property type="entry name" value="PROTEIN_KINASE_ST"/>
    <property type="match status" value="1"/>
</dbReference>
<evidence type="ECO:0000256" key="5">
    <source>
        <dbReference type="ARBA" id="ARBA00022840"/>
    </source>
</evidence>
<dbReference type="GO" id="GO:0007224">
    <property type="term" value="P:smoothened signaling pathway"/>
    <property type="evidence" value="ECO:0007669"/>
    <property type="project" value="TreeGrafter"/>
</dbReference>
<feature type="domain" description="Protein kinase" evidence="7">
    <location>
        <begin position="51"/>
        <end position="130"/>
    </location>
</feature>
<keyword evidence="3" id="KW-0547">Nucleotide-binding</keyword>
<evidence type="ECO:0000256" key="1">
    <source>
        <dbReference type="ARBA" id="ARBA00022527"/>
    </source>
</evidence>
<dbReference type="InterPro" id="IPR000719">
    <property type="entry name" value="Prot_kinase_dom"/>
</dbReference>
<name>A0A4U5V918_COLLU</name>
<dbReference type="GO" id="GO:0005524">
    <property type="term" value="F:ATP binding"/>
    <property type="evidence" value="ECO:0007669"/>
    <property type="project" value="UniProtKB-KW"/>
</dbReference>
<evidence type="ECO:0000256" key="6">
    <source>
        <dbReference type="SAM" id="MobiDB-lite"/>
    </source>
</evidence>
<accession>A0A4U5V918</accession>
<keyword evidence="8" id="KW-0238">DNA-binding</keyword>
<keyword evidence="1" id="KW-0723">Serine/threonine-protein kinase</keyword>
<dbReference type="GO" id="GO:0045944">
    <property type="term" value="P:positive regulation of transcription by RNA polymerase II"/>
    <property type="evidence" value="ECO:0007669"/>
    <property type="project" value="TreeGrafter"/>
</dbReference>
<reference evidence="8 9" key="1">
    <citation type="submission" date="2019-01" db="EMBL/GenBank/DDBJ databases">
        <title>Genome Assembly of Collichthys lucidus.</title>
        <authorList>
            <person name="Cai M."/>
            <person name="Xiao S."/>
        </authorList>
    </citation>
    <scope>NUCLEOTIDE SEQUENCE [LARGE SCALE GENOMIC DNA]</scope>
    <source>
        <strain evidence="8">JT15FE1705JMU</strain>
        <tissue evidence="8">Muscle</tissue>
    </source>
</reference>
<keyword evidence="2" id="KW-0808">Transferase</keyword>
<dbReference type="GO" id="GO:0003677">
    <property type="term" value="F:DNA binding"/>
    <property type="evidence" value="ECO:0007669"/>
    <property type="project" value="UniProtKB-KW"/>
</dbReference>
<evidence type="ECO:0000256" key="2">
    <source>
        <dbReference type="ARBA" id="ARBA00022679"/>
    </source>
</evidence>
<feature type="region of interest" description="Disordered" evidence="6">
    <location>
        <begin position="217"/>
        <end position="259"/>
    </location>
</feature>
<proteinExistence type="predicted"/>
<dbReference type="PANTHER" id="PTHR24058:SF53">
    <property type="entry name" value="HOMEODOMAIN-INTERACTING PROTEIN KINASE 2"/>
    <property type="match status" value="1"/>
</dbReference>
<dbReference type="AlphaFoldDB" id="A0A4U5V918"/>
<dbReference type="GO" id="GO:0046332">
    <property type="term" value="F:SMAD binding"/>
    <property type="evidence" value="ECO:0007669"/>
    <property type="project" value="TreeGrafter"/>
</dbReference>
<dbReference type="STRING" id="240159.A0A4U5V918"/>
<feature type="compositionally biased region" description="Basic and acidic residues" evidence="6">
    <location>
        <begin position="225"/>
        <end position="235"/>
    </location>
</feature>
<evidence type="ECO:0000259" key="7">
    <source>
        <dbReference type="Pfam" id="PF00069"/>
    </source>
</evidence>
<dbReference type="Proteomes" id="UP000298787">
    <property type="component" value="Chromosome 16"/>
</dbReference>
<dbReference type="Pfam" id="PF00069">
    <property type="entry name" value="Pkinase"/>
    <property type="match status" value="1"/>
</dbReference>
<dbReference type="GO" id="GO:0004674">
    <property type="term" value="F:protein serine/threonine kinase activity"/>
    <property type="evidence" value="ECO:0007669"/>
    <property type="project" value="UniProtKB-KW"/>
</dbReference>
<dbReference type="InterPro" id="IPR008271">
    <property type="entry name" value="Ser/Thr_kinase_AS"/>
</dbReference>
<feature type="compositionally biased region" description="Polar residues" evidence="6">
    <location>
        <begin position="26"/>
        <end position="35"/>
    </location>
</feature>
<feature type="region of interest" description="Disordered" evidence="6">
    <location>
        <begin position="1"/>
        <end position="43"/>
    </location>
</feature>
<organism evidence="8 9">
    <name type="scientific">Collichthys lucidus</name>
    <name type="common">Big head croaker</name>
    <name type="synonym">Sciaena lucida</name>
    <dbReference type="NCBI Taxonomy" id="240159"/>
    <lineage>
        <taxon>Eukaryota</taxon>
        <taxon>Metazoa</taxon>
        <taxon>Chordata</taxon>
        <taxon>Craniata</taxon>
        <taxon>Vertebrata</taxon>
        <taxon>Euteleostomi</taxon>
        <taxon>Actinopterygii</taxon>
        <taxon>Neopterygii</taxon>
        <taxon>Teleostei</taxon>
        <taxon>Neoteleostei</taxon>
        <taxon>Acanthomorphata</taxon>
        <taxon>Eupercaria</taxon>
        <taxon>Sciaenidae</taxon>
        <taxon>Collichthys</taxon>
    </lineage>
</organism>
<protein>
    <submittedName>
        <fullName evidence="8">Homeodomain-interacting protein kinase 1</fullName>
    </submittedName>
</protein>
<dbReference type="InterPro" id="IPR050494">
    <property type="entry name" value="Ser_Thr_dual-spec_kinase"/>
</dbReference>
<dbReference type="GO" id="GO:0003713">
    <property type="term" value="F:transcription coactivator activity"/>
    <property type="evidence" value="ECO:0007669"/>
    <property type="project" value="TreeGrafter"/>
</dbReference>
<dbReference type="GO" id="GO:0004713">
    <property type="term" value="F:protein tyrosine kinase activity"/>
    <property type="evidence" value="ECO:0007669"/>
    <property type="project" value="TreeGrafter"/>
</dbReference>
<evidence type="ECO:0000313" key="9">
    <source>
        <dbReference type="Proteomes" id="UP000298787"/>
    </source>
</evidence>
<evidence type="ECO:0000256" key="3">
    <source>
        <dbReference type="ARBA" id="ARBA00022741"/>
    </source>
</evidence>
<feature type="compositionally biased region" description="Acidic residues" evidence="6">
    <location>
        <begin position="236"/>
        <end position="247"/>
    </location>
</feature>
<keyword evidence="8" id="KW-0371">Homeobox</keyword>
<dbReference type="InterPro" id="IPR011009">
    <property type="entry name" value="Kinase-like_dom_sf"/>
</dbReference>
<dbReference type="PANTHER" id="PTHR24058">
    <property type="entry name" value="DUAL SPECIFICITY PROTEIN KINASE"/>
    <property type="match status" value="1"/>
</dbReference>
<keyword evidence="4 8" id="KW-0418">Kinase</keyword>
<dbReference type="GO" id="GO:0003714">
    <property type="term" value="F:transcription corepressor activity"/>
    <property type="evidence" value="ECO:0007669"/>
    <property type="project" value="TreeGrafter"/>
</dbReference>
<keyword evidence="9" id="KW-1185">Reference proteome</keyword>
<gene>
    <name evidence="8" type="ORF">D9C73_019014</name>
</gene>
<dbReference type="GO" id="GO:0016605">
    <property type="term" value="C:PML body"/>
    <property type="evidence" value="ECO:0007669"/>
    <property type="project" value="TreeGrafter"/>
</dbReference>
<dbReference type="GO" id="GO:0005737">
    <property type="term" value="C:cytoplasm"/>
    <property type="evidence" value="ECO:0007669"/>
    <property type="project" value="TreeGrafter"/>
</dbReference>
<keyword evidence="5" id="KW-0067">ATP-binding</keyword>
<evidence type="ECO:0000256" key="4">
    <source>
        <dbReference type="ARBA" id="ARBA00022777"/>
    </source>
</evidence>
<dbReference type="GO" id="GO:0042771">
    <property type="term" value="P:intrinsic apoptotic signaling pathway in response to DNA damage by p53 class mediator"/>
    <property type="evidence" value="ECO:0007669"/>
    <property type="project" value="TreeGrafter"/>
</dbReference>
<evidence type="ECO:0000313" key="8">
    <source>
        <dbReference type="EMBL" id="TKS84218.1"/>
    </source>
</evidence>
<dbReference type="Gene3D" id="1.10.510.10">
    <property type="entry name" value="Transferase(Phosphotransferase) domain 1"/>
    <property type="match status" value="1"/>
</dbReference>
<dbReference type="SUPFAM" id="SSF56112">
    <property type="entry name" value="Protein kinase-like (PK-like)"/>
    <property type="match status" value="1"/>
</dbReference>
<sequence length="351" mass="39116">MCRFNNRRSSGSKDLQRKQKARHSQGVGNAANNQDSKSRKKQHHRLDFKFNNHSCIAFEMLDKSLWVVMVERLLIPFTLNEIRPVIHQLIDALRSIGVIHTDLKPDNIMFVNHMNQPLKLKLIDFGQTRREGCSKLQEKKDSSCEQSDPQSIKADLERLPSLDCLSFLSNSSAVEGDVESICDDNLDVEDCSSDDKDRSSDTESCISKDLLTDSLSGYDADIENDSNKSSDIKSDIDEDSDTADDDTTNQKKIPFPSSSNGYSEGEIFIFDLTYEEAGAAPDSNNVIPVADCGPIAVGSTAVDPTDGAATNISPNNDTAAVAQPPVQKKFRRIRKFFSRLRRRVVCLFSED</sequence>
<dbReference type="EMBL" id="CM014093">
    <property type="protein sequence ID" value="TKS84218.1"/>
    <property type="molecule type" value="Genomic_DNA"/>
</dbReference>